<feature type="compositionally biased region" description="Low complexity" evidence="15">
    <location>
        <begin position="657"/>
        <end position="666"/>
    </location>
</feature>
<reference evidence="17 18" key="1">
    <citation type="submission" date="2020-07" db="EMBL/GenBank/DDBJ databases">
        <title>Sequencing the genomes of 1000 actinobacteria strains.</title>
        <authorList>
            <person name="Klenk H.-P."/>
        </authorList>
    </citation>
    <scope>NUCLEOTIDE SEQUENCE [LARGE SCALE GENOMIC DNA]</scope>
    <source>
        <strain evidence="17 18">DSM 29531</strain>
    </source>
</reference>
<dbReference type="Proteomes" id="UP000571817">
    <property type="component" value="Unassembled WGS sequence"/>
</dbReference>
<dbReference type="EMBL" id="JACCFW010000001">
    <property type="protein sequence ID" value="NYJ73355.1"/>
    <property type="molecule type" value="Genomic_DNA"/>
</dbReference>
<dbReference type="Pfam" id="PF22608">
    <property type="entry name" value="DNAX_ATPase_lid"/>
    <property type="match status" value="1"/>
</dbReference>
<feature type="region of interest" description="Disordered" evidence="15">
    <location>
        <begin position="391"/>
        <end position="529"/>
    </location>
</feature>
<dbReference type="SMART" id="SM00382">
    <property type="entry name" value="AAA"/>
    <property type="match status" value="1"/>
</dbReference>
<gene>
    <name evidence="14" type="primary">dnaX</name>
    <name evidence="17" type="ORF">HNR15_000318</name>
</gene>
<keyword evidence="3 14" id="KW-0808">Transferase</keyword>
<dbReference type="EC" id="2.7.7.7" evidence="2 14"/>
<keyword evidence="7 14" id="KW-0547">Nucleotide-binding</keyword>
<comment type="subunit">
    <text evidence="14">DNA polymerase III contains a core (composed of alpha, epsilon and theta chains) that associates with a tau subunit. This core dimerizes to form the POLIII' complex. PolIII' associates with the gamma complex (composed of gamma, delta, delta', psi and chi chains) and with the beta chain to form the complete DNA polymerase III complex.</text>
</comment>
<feature type="compositionally biased region" description="Polar residues" evidence="15">
    <location>
        <begin position="396"/>
        <end position="407"/>
    </location>
</feature>
<evidence type="ECO:0000256" key="5">
    <source>
        <dbReference type="ARBA" id="ARBA00022705"/>
    </source>
</evidence>
<evidence type="ECO:0000256" key="12">
    <source>
        <dbReference type="ARBA" id="ARBA00049244"/>
    </source>
</evidence>
<dbReference type="Pfam" id="PF13177">
    <property type="entry name" value="DNA_pol3_delta2"/>
    <property type="match status" value="1"/>
</dbReference>
<dbReference type="SUPFAM" id="SSF48019">
    <property type="entry name" value="post-AAA+ oligomerization domain-like"/>
    <property type="match status" value="1"/>
</dbReference>
<evidence type="ECO:0000256" key="8">
    <source>
        <dbReference type="ARBA" id="ARBA00022833"/>
    </source>
</evidence>
<comment type="caution">
    <text evidence="17">The sequence shown here is derived from an EMBL/GenBank/DDBJ whole genome shotgun (WGS) entry which is preliminary data.</text>
</comment>
<dbReference type="CDD" id="cd00009">
    <property type="entry name" value="AAA"/>
    <property type="match status" value="1"/>
</dbReference>
<evidence type="ECO:0000256" key="10">
    <source>
        <dbReference type="ARBA" id="ARBA00022932"/>
    </source>
</evidence>
<dbReference type="Gene3D" id="3.40.50.300">
    <property type="entry name" value="P-loop containing nucleotide triphosphate hydrolases"/>
    <property type="match status" value="1"/>
</dbReference>
<dbReference type="InterPro" id="IPR027417">
    <property type="entry name" value="P-loop_NTPase"/>
</dbReference>
<keyword evidence="8" id="KW-0862">Zinc</keyword>
<accession>A0A853DGL4</accession>
<evidence type="ECO:0000256" key="14">
    <source>
        <dbReference type="RuleBase" id="RU364063"/>
    </source>
</evidence>
<keyword evidence="18" id="KW-1185">Reference proteome</keyword>
<feature type="compositionally biased region" description="Low complexity" evidence="15">
    <location>
        <begin position="688"/>
        <end position="711"/>
    </location>
</feature>
<keyword evidence="9 14" id="KW-0067">ATP-binding</keyword>
<feature type="domain" description="AAA+ ATPase" evidence="16">
    <location>
        <begin position="36"/>
        <end position="184"/>
    </location>
</feature>
<dbReference type="GO" id="GO:0009360">
    <property type="term" value="C:DNA polymerase III complex"/>
    <property type="evidence" value="ECO:0007669"/>
    <property type="project" value="InterPro"/>
</dbReference>
<dbReference type="PANTHER" id="PTHR11669:SF0">
    <property type="entry name" value="PROTEIN STICHEL-LIKE 2"/>
    <property type="match status" value="1"/>
</dbReference>
<evidence type="ECO:0000256" key="6">
    <source>
        <dbReference type="ARBA" id="ARBA00022723"/>
    </source>
</evidence>
<keyword evidence="10 14" id="KW-0239">DNA-directed DNA polymerase</keyword>
<comment type="catalytic activity">
    <reaction evidence="12 14">
        <text>DNA(n) + a 2'-deoxyribonucleoside 5'-triphosphate = DNA(n+1) + diphosphate</text>
        <dbReference type="Rhea" id="RHEA:22508"/>
        <dbReference type="Rhea" id="RHEA-COMP:17339"/>
        <dbReference type="Rhea" id="RHEA-COMP:17340"/>
        <dbReference type="ChEBI" id="CHEBI:33019"/>
        <dbReference type="ChEBI" id="CHEBI:61560"/>
        <dbReference type="ChEBI" id="CHEBI:173112"/>
        <dbReference type="EC" id="2.7.7.7"/>
    </reaction>
</comment>
<sequence length="754" mass="78610">MSTALYRRYRPETFADVIGQEHVTVPLMRALETGRVNHAYLFSGPRGCGKTTSARILARCLNCEQGPTPTPCGVCDSCVALSRGGAGTVDVIEIDAASHGGVDDARDLRERAAYGPASSRFKVYIIDEAHMVTTQGFNALLKVVEEPPEHVKFVFATTEPEKVIGTIRSRTHHYPFRLVPPQRLTEYMEQLCVAEGVQVEPGVLSFVTRAGGGSVRDSLSVLDQLISGSQDGGLTYAGAAALLGFTDGELLDATIDALAVSDPAATFRQIGRVIESGHDPRRFVEDLLERLRDLIIVAAVPDGVAQVLRGVPEDQLERMRQQAAAFGAETLARAATIVNAGLTEMTGATAPRLQLELICARVLLPGASGEEGYAARLDRLERRLAIGAVPGARPTASASEPTTAQPSTPAPEPSNPEVPVPHPPLEQPTPPAGPADPAPAPAPTPTPEPTPDPEPSPVPDPTTVPHPSPAPDPDMPDEPDEAGAGGEPVDVRSEGRDIPEVADPVGVAPGGAGQGPGGPPSAQQSAVGGGLDTDAIRRAWPDVLNAIARIKRVTWALLSQHAHVLEYDPPQLVLGVSSPGLAQTFERGSHRDVVRQALQEALGVTVTVTARTDSGAPTGTPQPDDLAPARPAQRADPGGQQDAQPAAPDTGAETSDPQPAAPVAARRPQRSAPRKRSEPEVEPGGWGASSAPAPSWASEPAAQQPAAGASATAVPMADEDEGSRDDEDVEDAGEVGIPVVTSILGGVVIEDQRD</sequence>
<evidence type="ECO:0000256" key="3">
    <source>
        <dbReference type="ARBA" id="ARBA00022679"/>
    </source>
</evidence>
<dbReference type="RefSeq" id="WP_179478563.1">
    <property type="nucleotide sequence ID" value="NZ_JACCFW010000001.1"/>
</dbReference>
<feature type="region of interest" description="Disordered" evidence="15">
    <location>
        <begin position="608"/>
        <end position="738"/>
    </location>
</feature>
<dbReference type="NCBIfam" id="TIGR02397">
    <property type="entry name" value="dnaX_nterm"/>
    <property type="match status" value="1"/>
</dbReference>
<dbReference type="InterPro" id="IPR012763">
    <property type="entry name" value="DNA_pol_III_sug/sutau_N"/>
</dbReference>
<protein>
    <recommendedName>
        <fullName evidence="13 14">DNA polymerase III subunit gamma/tau</fullName>
        <ecNumber evidence="2 14">2.7.7.7</ecNumber>
    </recommendedName>
</protein>
<evidence type="ECO:0000256" key="7">
    <source>
        <dbReference type="ARBA" id="ARBA00022741"/>
    </source>
</evidence>
<dbReference type="FunFam" id="3.40.50.300:FF:000014">
    <property type="entry name" value="DNA polymerase III subunit gamma/tau"/>
    <property type="match status" value="1"/>
</dbReference>
<dbReference type="InterPro" id="IPR022754">
    <property type="entry name" value="DNA_pol_III_gamma-3"/>
</dbReference>
<dbReference type="Pfam" id="PF12169">
    <property type="entry name" value="DNA_pol3_gamma3"/>
    <property type="match status" value="1"/>
</dbReference>
<dbReference type="AlphaFoldDB" id="A0A853DGL4"/>
<dbReference type="NCBIfam" id="NF005846">
    <property type="entry name" value="PRK07764.1-6"/>
    <property type="match status" value="1"/>
</dbReference>
<evidence type="ECO:0000256" key="13">
    <source>
        <dbReference type="ARBA" id="ARBA00074577"/>
    </source>
</evidence>
<evidence type="ECO:0000313" key="17">
    <source>
        <dbReference type="EMBL" id="NYJ73355.1"/>
    </source>
</evidence>
<dbReference type="InterPro" id="IPR050238">
    <property type="entry name" value="DNA_Rep/Repair_Clamp_Loader"/>
</dbReference>
<feature type="compositionally biased region" description="Polar residues" evidence="15">
    <location>
        <begin position="608"/>
        <end position="621"/>
    </location>
</feature>
<comment type="function">
    <text evidence="11 14">DNA polymerase III is a complex, multichain enzyme responsible for most of the replicative synthesis in bacteria. This DNA polymerase also exhibits 3' to 5' exonuclease activity.</text>
</comment>
<dbReference type="FunFam" id="1.20.272.10:FF:000003">
    <property type="entry name" value="DNA polymerase III subunit gamma/tau"/>
    <property type="match status" value="1"/>
</dbReference>
<comment type="similarity">
    <text evidence="1 14">Belongs to the DnaX/STICHEL family.</text>
</comment>
<evidence type="ECO:0000313" key="18">
    <source>
        <dbReference type="Proteomes" id="UP000571817"/>
    </source>
</evidence>
<evidence type="ECO:0000256" key="11">
    <source>
        <dbReference type="ARBA" id="ARBA00037724"/>
    </source>
</evidence>
<evidence type="ECO:0000256" key="9">
    <source>
        <dbReference type="ARBA" id="ARBA00022840"/>
    </source>
</evidence>
<feature type="compositionally biased region" description="Pro residues" evidence="15">
    <location>
        <begin position="408"/>
        <end position="473"/>
    </location>
</feature>
<dbReference type="GO" id="GO:0006261">
    <property type="term" value="P:DNA-templated DNA replication"/>
    <property type="evidence" value="ECO:0007669"/>
    <property type="project" value="TreeGrafter"/>
</dbReference>
<feature type="compositionally biased region" description="Basic and acidic residues" evidence="15">
    <location>
        <begin position="489"/>
        <end position="499"/>
    </location>
</feature>
<evidence type="ECO:0000259" key="16">
    <source>
        <dbReference type="SMART" id="SM00382"/>
    </source>
</evidence>
<evidence type="ECO:0000256" key="2">
    <source>
        <dbReference type="ARBA" id="ARBA00012417"/>
    </source>
</evidence>
<dbReference type="Gene3D" id="1.20.272.10">
    <property type="match status" value="1"/>
</dbReference>
<dbReference type="CDD" id="cd18137">
    <property type="entry name" value="HLD_clamp_pol_III_gamma_tau"/>
    <property type="match status" value="1"/>
</dbReference>
<evidence type="ECO:0000256" key="4">
    <source>
        <dbReference type="ARBA" id="ARBA00022695"/>
    </source>
</evidence>
<dbReference type="InterPro" id="IPR008921">
    <property type="entry name" value="DNA_pol3_clamp-load_cplx_C"/>
</dbReference>
<dbReference type="SUPFAM" id="SSF52540">
    <property type="entry name" value="P-loop containing nucleoside triphosphate hydrolases"/>
    <property type="match status" value="1"/>
</dbReference>
<dbReference type="Gene3D" id="1.10.8.60">
    <property type="match status" value="1"/>
</dbReference>
<organism evidence="17 18">
    <name type="scientific">Allobranchiibius huperziae</name>
    <dbReference type="NCBI Taxonomy" id="1874116"/>
    <lineage>
        <taxon>Bacteria</taxon>
        <taxon>Bacillati</taxon>
        <taxon>Actinomycetota</taxon>
        <taxon>Actinomycetes</taxon>
        <taxon>Micrococcales</taxon>
        <taxon>Dermacoccaceae</taxon>
        <taxon>Allobranchiibius</taxon>
    </lineage>
</organism>
<dbReference type="GO" id="GO:0003887">
    <property type="term" value="F:DNA-directed DNA polymerase activity"/>
    <property type="evidence" value="ECO:0007669"/>
    <property type="project" value="UniProtKB-KW"/>
</dbReference>
<evidence type="ECO:0000256" key="1">
    <source>
        <dbReference type="ARBA" id="ARBA00006360"/>
    </source>
</evidence>
<evidence type="ECO:0000256" key="15">
    <source>
        <dbReference type="SAM" id="MobiDB-lite"/>
    </source>
</evidence>
<dbReference type="InterPro" id="IPR045085">
    <property type="entry name" value="HLD_clamp_pol_III_gamma_tau"/>
</dbReference>
<keyword evidence="4 14" id="KW-0548">Nucleotidyltransferase</keyword>
<name>A0A853DGL4_9MICO</name>
<dbReference type="GO" id="GO:0046872">
    <property type="term" value="F:metal ion binding"/>
    <property type="evidence" value="ECO:0007669"/>
    <property type="project" value="UniProtKB-KW"/>
</dbReference>
<proteinExistence type="inferred from homology"/>
<dbReference type="PANTHER" id="PTHR11669">
    <property type="entry name" value="REPLICATION FACTOR C / DNA POLYMERASE III GAMMA-TAU SUBUNIT"/>
    <property type="match status" value="1"/>
</dbReference>
<feature type="compositionally biased region" description="Acidic residues" evidence="15">
    <location>
        <begin position="717"/>
        <end position="733"/>
    </location>
</feature>
<dbReference type="GO" id="GO:0005524">
    <property type="term" value="F:ATP binding"/>
    <property type="evidence" value="ECO:0007669"/>
    <property type="project" value="UniProtKB-KW"/>
</dbReference>
<keyword evidence="5 14" id="KW-0235">DNA replication</keyword>
<dbReference type="GO" id="GO:0003677">
    <property type="term" value="F:DNA binding"/>
    <property type="evidence" value="ECO:0007669"/>
    <property type="project" value="InterPro"/>
</dbReference>
<keyword evidence="6" id="KW-0479">Metal-binding</keyword>
<dbReference type="InterPro" id="IPR003593">
    <property type="entry name" value="AAA+_ATPase"/>
</dbReference>